<accession>A0A6B1DQG5</accession>
<keyword evidence="2 5" id="KW-0812">Transmembrane</keyword>
<dbReference type="PANTHER" id="PTHR37422">
    <property type="entry name" value="TEICHURONIC ACID BIOSYNTHESIS PROTEIN TUAE"/>
    <property type="match status" value="1"/>
</dbReference>
<feature type="transmembrane region" description="Helical" evidence="5">
    <location>
        <begin position="515"/>
        <end position="535"/>
    </location>
</feature>
<evidence type="ECO:0000256" key="4">
    <source>
        <dbReference type="ARBA" id="ARBA00023136"/>
    </source>
</evidence>
<keyword evidence="3 5" id="KW-1133">Transmembrane helix</keyword>
<dbReference type="AlphaFoldDB" id="A0A6B1DQG5"/>
<comment type="subcellular location">
    <subcellularLocation>
        <location evidence="1">Membrane</location>
        <topology evidence="1">Multi-pass membrane protein</topology>
    </subcellularLocation>
</comment>
<reference evidence="7" key="1">
    <citation type="submission" date="2019-09" db="EMBL/GenBank/DDBJ databases">
        <title>Characterisation of the sponge microbiome using genome-centric metagenomics.</title>
        <authorList>
            <person name="Engelberts J.P."/>
            <person name="Robbins S.J."/>
            <person name="De Goeij J.M."/>
            <person name="Aranda M."/>
            <person name="Bell S.C."/>
            <person name="Webster N.S."/>
        </authorList>
    </citation>
    <scope>NUCLEOTIDE SEQUENCE</scope>
    <source>
        <strain evidence="7">SB0662_bin_9</strain>
    </source>
</reference>
<proteinExistence type="predicted"/>
<feature type="domain" description="O-antigen ligase-related" evidence="6">
    <location>
        <begin position="471"/>
        <end position="619"/>
    </location>
</feature>
<feature type="transmembrane region" description="Helical" evidence="5">
    <location>
        <begin position="612"/>
        <end position="632"/>
    </location>
</feature>
<dbReference type="InterPro" id="IPR051533">
    <property type="entry name" value="WaaL-like"/>
</dbReference>
<feature type="transmembrane region" description="Helical" evidence="5">
    <location>
        <begin position="239"/>
        <end position="269"/>
    </location>
</feature>
<feature type="transmembrane region" description="Helical" evidence="5">
    <location>
        <begin position="276"/>
        <end position="293"/>
    </location>
</feature>
<name>A0A6B1DQG5_9CHLR</name>
<gene>
    <name evidence="7" type="ORF">F4Y08_01340</name>
</gene>
<protein>
    <submittedName>
        <fullName evidence="7">O-antigen ligase family protein</fullName>
    </submittedName>
</protein>
<dbReference type="PANTHER" id="PTHR37422:SF23">
    <property type="entry name" value="TEICHURONIC ACID BIOSYNTHESIS PROTEIN TUAE"/>
    <property type="match status" value="1"/>
</dbReference>
<comment type="caution">
    <text evidence="7">The sequence shown here is derived from an EMBL/GenBank/DDBJ whole genome shotgun (WGS) entry which is preliminary data.</text>
</comment>
<evidence type="ECO:0000256" key="2">
    <source>
        <dbReference type="ARBA" id="ARBA00022692"/>
    </source>
</evidence>
<feature type="transmembrane region" description="Helical" evidence="5">
    <location>
        <begin position="441"/>
        <end position="459"/>
    </location>
</feature>
<feature type="transmembrane region" description="Helical" evidence="5">
    <location>
        <begin position="299"/>
        <end position="321"/>
    </location>
</feature>
<feature type="transmembrane region" description="Helical" evidence="5">
    <location>
        <begin position="466"/>
        <end position="483"/>
    </location>
</feature>
<feature type="transmembrane region" description="Helical" evidence="5">
    <location>
        <begin position="489"/>
        <end position="506"/>
    </location>
</feature>
<dbReference type="GO" id="GO:0016874">
    <property type="term" value="F:ligase activity"/>
    <property type="evidence" value="ECO:0007669"/>
    <property type="project" value="UniProtKB-KW"/>
</dbReference>
<evidence type="ECO:0000256" key="3">
    <source>
        <dbReference type="ARBA" id="ARBA00022989"/>
    </source>
</evidence>
<dbReference type="GO" id="GO:0016020">
    <property type="term" value="C:membrane"/>
    <property type="evidence" value="ECO:0007669"/>
    <property type="project" value="UniProtKB-SubCell"/>
</dbReference>
<feature type="transmembrane region" description="Helical" evidence="5">
    <location>
        <begin position="366"/>
        <end position="384"/>
    </location>
</feature>
<evidence type="ECO:0000256" key="5">
    <source>
        <dbReference type="SAM" id="Phobius"/>
    </source>
</evidence>
<keyword evidence="4 5" id="KW-0472">Membrane</keyword>
<dbReference type="InterPro" id="IPR007016">
    <property type="entry name" value="O-antigen_ligase-rel_domated"/>
</dbReference>
<evidence type="ECO:0000259" key="6">
    <source>
        <dbReference type="Pfam" id="PF04932"/>
    </source>
</evidence>
<feature type="transmembrane region" description="Helical" evidence="5">
    <location>
        <begin position="396"/>
        <end position="421"/>
    </location>
</feature>
<sequence>MAGLIWLAWSGSRAVTFDLPVNQLDATTGTLAPGIAVSAAGPALTGTICRSSEPGATPASPPCLPDDVLEVDFTWEGTELWLALSRADVPAQLRLIVDQAPASELRRFLDSESLLGTIPLLSPWEHPRMRPETEWILAHRSAHPGVHTASLTIWQALWVDETFQLQDFLSGAASDPGPVQGWPTWPGGALALLGLACWTLAPWSPLAPTWRKSAATLADLGIKTVLTKILPSSPVVQGAVAAVAAAAITVGAISDFWWLALSGLGLLGLLGTRQPVLWLGLTLAGLPFHLHPLPLAPGLALNLVEIGAWGGFAVTLAHVLVFKPRAREYPFRQHMRWVARLLFLTIGLALVSALAADYLTQAIREWRTIFLAGGVFLASLLLLLQHTPDPERAAYNLVGLWMAGAVAISLFSIVAWTQGIQVTEVEGVRRARGLFGSPNNLALYLERCVLVALVLLGFAESWKQRLAWGLFAALTTGTVLLTFSKGALFLGLPAGGLAVLLAAIATRQRWPKAKWLIWILAGTAVAGLAALAPFLDTPRMSGVLNWRESFPALVRVHLWRSSLAMFADHWWLGVGPDNFLYWYRGVYVTPEVWNEPSLNHPHNVVLDLLTRLGLPGLLIGLALAWVSVLGLLRQLSSARPQPMAVAALGACTAGIAHGMVDASYALPELWMAWVLLLTLGLMHRQGAKAA</sequence>
<organism evidence="7">
    <name type="scientific">Caldilineaceae bacterium SB0662_bin_9</name>
    <dbReference type="NCBI Taxonomy" id="2605258"/>
    <lineage>
        <taxon>Bacteria</taxon>
        <taxon>Bacillati</taxon>
        <taxon>Chloroflexota</taxon>
        <taxon>Caldilineae</taxon>
        <taxon>Caldilineales</taxon>
        <taxon>Caldilineaceae</taxon>
    </lineage>
</organism>
<feature type="transmembrane region" description="Helical" evidence="5">
    <location>
        <begin position="341"/>
        <end position="360"/>
    </location>
</feature>
<dbReference type="EMBL" id="VXPY01000011">
    <property type="protein sequence ID" value="MYD88972.1"/>
    <property type="molecule type" value="Genomic_DNA"/>
</dbReference>
<evidence type="ECO:0000313" key="7">
    <source>
        <dbReference type="EMBL" id="MYD88972.1"/>
    </source>
</evidence>
<evidence type="ECO:0000256" key="1">
    <source>
        <dbReference type="ARBA" id="ARBA00004141"/>
    </source>
</evidence>
<keyword evidence="7" id="KW-0436">Ligase</keyword>
<dbReference type="Pfam" id="PF04932">
    <property type="entry name" value="Wzy_C"/>
    <property type="match status" value="1"/>
</dbReference>
<feature type="transmembrane region" description="Helical" evidence="5">
    <location>
        <begin position="644"/>
        <end position="664"/>
    </location>
</feature>